<organism evidence="2 3">
    <name type="scientific">Gomphillus americanus</name>
    <dbReference type="NCBI Taxonomy" id="1940652"/>
    <lineage>
        <taxon>Eukaryota</taxon>
        <taxon>Fungi</taxon>
        <taxon>Dikarya</taxon>
        <taxon>Ascomycota</taxon>
        <taxon>Pezizomycotina</taxon>
        <taxon>Lecanoromycetes</taxon>
        <taxon>OSLEUM clade</taxon>
        <taxon>Ostropomycetidae</taxon>
        <taxon>Ostropales</taxon>
        <taxon>Graphidaceae</taxon>
        <taxon>Gomphilloideae</taxon>
        <taxon>Gomphillus</taxon>
    </lineage>
</organism>
<feature type="compositionally biased region" description="Polar residues" evidence="1">
    <location>
        <begin position="150"/>
        <end position="159"/>
    </location>
</feature>
<accession>A0A8H3FRH6</accession>
<reference evidence="2" key="1">
    <citation type="submission" date="2021-03" db="EMBL/GenBank/DDBJ databases">
        <authorList>
            <person name="Tagirdzhanova G."/>
        </authorList>
    </citation>
    <scope>NUCLEOTIDE SEQUENCE</scope>
</reference>
<feature type="compositionally biased region" description="Acidic residues" evidence="1">
    <location>
        <begin position="111"/>
        <end position="122"/>
    </location>
</feature>
<dbReference type="Proteomes" id="UP000664169">
    <property type="component" value="Unassembled WGS sequence"/>
</dbReference>
<feature type="compositionally biased region" description="Basic and acidic residues" evidence="1">
    <location>
        <begin position="44"/>
        <end position="53"/>
    </location>
</feature>
<feature type="compositionally biased region" description="Acidic residues" evidence="1">
    <location>
        <begin position="777"/>
        <end position="786"/>
    </location>
</feature>
<feature type="region of interest" description="Disordered" evidence="1">
    <location>
        <begin position="1"/>
        <end position="333"/>
    </location>
</feature>
<feature type="compositionally biased region" description="Basic and acidic residues" evidence="1">
    <location>
        <begin position="258"/>
        <end position="271"/>
    </location>
</feature>
<feature type="compositionally biased region" description="Polar residues" evidence="1">
    <location>
        <begin position="195"/>
        <end position="221"/>
    </location>
</feature>
<proteinExistence type="predicted"/>
<evidence type="ECO:0000313" key="3">
    <source>
        <dbReference type="Proteomes" id="UP000664169"/>
    </source>
</evidence>
<evidence type="ECO:0000313" key="2">
    <source>
        <dbReference type="EMBL" id="CAF9926518.1"/>
    </source>
</evidence>
<feature type="compositionally biased region" description="Polar residues" evidence="1">
    <location>
        <begin position="230"/>
        <end position="242"/>
    </location>
</feature>
<dbReference type="AlphaFoldDB" id="A0A8H3FRH6"/>
<keyword evidence="3" id="KW-1185">Reference proteome</keyword>
<comment type="caution">
    <text evidence="2">The sequence shown here is derived from an EMBL/GenBank/DDBJ whole genome shotgun (WGS) entry which is preliminary data.</text>
</comment>
<sequence length="857" mass="95174">MVRTRAQRVLNDENGVEQSPQQILSTPRRKAHKSTSGKSLNATIRDETRDTTPTKKPKAKAKKSGTEKKQPSQPKKKTPSSTLAKKARIRNAQKQVKNQTENNSALPQDLSDIENNDSEDTENNGTVAATTRIDRAPVEEGKVLAKTRTNDTVNNSKSIKASPVNGKKPIDKSPAGAIPSASKPNTGLSDMYSRLSPQTQESPLQSNGSEVATAATNNKETLASPEQPKTIKNSNATNNKETLASPEQPKTIKNSKSKSKEQRALQEHGANEQKPAIKKSSLFNGKRKRPRRISEDDDEDDDDLDDDIPRKKKTARWSFKPDHEGHLALVPRAQVDPEDDSVVFVEGQEAVKLIGAEFERKKKVRFADRIAKQHPELTPEEKAAQQADLESQHLQVTTHGLFEKELSRNTDMRTLARKLDAGHKTMLEKVETLAMSNDEELRESLAKDLMDLAFAIRAAGPQSKDISPIEQPAVLTWSNPQDDKENKSTSTTPEHTPLQIEAPPSAKSLETEKSQTNPPTTTPGRIIASIRKFRSYLPFGGSAIKPTQSPFESVTERIPSSPGSPTPAPRNEDKTMPSSDQTLPAGEGTEQHNSKSIEADASPAKTLFNTPDPKREARNLKYPQFSFKPDESVWPYTGKVPVATRVGLDGTWKQKEDEAVAKRRRNSLESSSRKIGSELYPLTPNGKIPLPAPRVWGLNDAYFYEAEDSDDSDEEKEEEPLPKRRRITKLTNSTATEADTLRLTRSAPRPTTSKPTVPRSALKNPGPRVITVPDYSSDSDSDEEEPLIPSAERREKEREKMRAERLKNSMDAHQPKTPSRLREMTRAPRSPVRARARFQKFFKDNGTQGVLNVFAHV</sequence>
<feature type="compositionally biased region" description="Basic and acidic residues" evidence="1">
    <location>
        <begin position="132"/>
        <end position="143"/>
    </location>
</feature>
<evidence type="ECO:0000256" key="1">
    <source>
        <dbReference type="SAM" id="MobiDB-lite"/>
    </source>
</evidence>
<feature type="region of interest" description="Disordered" evidence="1">
    <location>
        <begin position="541"/>
        <end position="623"/>
    </location>
</feature>
<feature type="compositionally biased region" description="Polar residues" evidence="1">
    <location>
        <begin position="514"/>
        <end position="523"/>
    </location>
</feature>
<dbReference type="EMBL" id="CAJPDQ010000025">
    <property type="protein sequence ID" value="CAF9926518.1"/>
    <property type="molecule type" value="Genomic_DNA"/>
</dbReference>
<feature type="region of interest" description="Disordered" evidence="1">
    <location>
        <begin position="474"/>
        <end position="527"/>
    </location>
</feature>
<feature type="region of interest" description="Disordered" evidence="1">
    <location>
        <begin position="655"/>
        <end position="832"/>
    </location>
</feature>
<feature type="compositionally biased region" description="Basic and acidic residues" evidence="1">
    <location>
        <begin position="791"/>
        <end position="826"/>
    </location>
</feature>
<gene>
    <name evidence="2" type="ORF">GOMPHAMPRED_004158</name>
</gene>
<name>A0A8H3FRH6_9LECA</name>
<feature type="compositionally biased region" description="Basic and acidic residues" evidence="1">
    <location>
        <begin position="589"/>
        <end position="598"/>
    </location>
</feature>
<feature type="compositionally biased region" description="Polar residues" evidence="1">
    <location>
        <begin position="92"/>
        <end position="106"/>
    </location>
</feature>
<protein>
    <submittedName>
        <fullName evidence="2">Uncharacterized protein</fullName>
    </submittedName>
</protein>
<feature type="compositionally biased region" description="Polar residues" evidence="1">
    <location>
        <begin position="16"/>
        <end position="25"/>
    </location>
</feature>
<feature type="compositionally biased region" description="Acidic residues" evidence="1">
    <location>
        <begin position="295"/>
        <end position="306"/>
    </location>
</feature>
<feature type="compositionally biased region" description="Acidic residues" evidence="1">
    <location>
        <begin position="705"/>
        <end position="718"/>
    </location>
</feature>